<sequence>MNPRQVQSLHSCTWRSNPTQTGLVTRGSPDNKIQSTQAECDFVQGTRMQLLLWYQQGGSLEPLHVWGLRTAPQAVAEGLQDLTQRRQATIWVRNHREDSDSVGFAHSHRHLSRGCRQQSGVEEQEIYSNWIQWEDRWSFDPQHGGADGDAELHHRQDKQNPKNAPQKHLQNTNNSINHLSNESMVHLRFALRLPTKMAVQWLGSLLVQTCGNYREVCSSPRGQTEASSGRSSAAGTRSSTPGCSKDSSGSGTAEASDCQGGGSGTVPEQKYHLFIQVIKMSVSVDANTGVTAVTIATDNRSKLAQRRQIVRALPCGPSWRSGSKGSSVVGALGSNTVKKNVLNVSQIVQIMVGVFNVVLGPERAETFPYWLGVPFIAAGVLSLLADRFPFRCLMGFSVFLNVAGSILSIVAIVLYAVHLASFTVIGMCGILDERNSKNCLFLANLAQKLLRGVDITMIVMSVLQLCVCISLAVLGNKAFYYRWKYVKDVLIQQPLFEDGHMTSPGA</sequence>
<evidence type="ECO:0000256" key="6">
    <source>
        <dbReference type="SAM" id="MobiDB-lite"/>
    </source>
</evidence>
<comment type="similarity">
    <text evidence="2">Belongs to the MS4A family.</text>
</comment>
<gene>
    <name evidence="8" type="ORF">CCH79_00015488</name>
</gene>
<evidence type="ECO:0000313" key="8">
    <source>
        <dbReference type="EMBL" id="PWA24914.1"/>
    </source>
</evidence>
<dbReference type="STRING" id="33528.ENSGAFP00000032251"/>
<keyword evidence="3 7" id="KW-0812">Transmembrane</keyword>
<evidence type="ECO:0000256" key="1">
    <source>
        <dbReference type="ARBA" id="ARBA00004141"/>
    </source>
</evidence>
<feature type="compositionally biased region" description="Low complexity" evidence="6">
    <location>
        <begin position="227"/>
        <end position="240"/>
    </location>
</feature>
<comment type="subcellular location">
    <subcellularLocation>
        <location evidence="1">Membrane</location>
        <topology evidence="1">Multi-pass membrane protein</topology>
    </subcellularLocation>
</comment>
<evidence type="ECO:0000256" key="4">
    <source>
        <dbReference type="ARBA" id="ARBA00022989"/>
    </source>
</evidence>
<organism evidence="8 9">
    <name type="scientific">Gambusia affinis</name>
    <name type="common">Western mosquitofish</name>
    <name type="synonym">Heterandria affinis</name>
    <dbReference type="NCBI Taxonomy" id="33528"/>
    <lineage>
        <taxon>Eukaryota</taxon>
        <taxon>Metazoa</taxon>
        <taxon>Chordata</taxon>
        <taxon>Craniata</taxon>
        <taxon>Vertebrata</taxon>
        <taxon>Euteleostomi</taxon>
        <taxon>Actinopterygii</taxon>
        <taxon>Neopterygii</taxon>
        <taxon>Teleostei</taxon>
        <taxon>Neoteleostei</taxon>
        <taxon>Acanthomorphata</taxon>
        <taxon>Ovalentaria</taxon>
        <taxon>Atherinomorphae</taxon>
        <taxon>Cyprinodontiformes</taxon>
        <taxon>Poeciliidae</taxon>
        <taxon>Poeciliinae</taxon>
        <taxon>Gambusia</taxon>
    </lineage>
</organism>
<evidence type="ECO:0000256" key="2">
    <source>
        <dbReference type="ARBA" id="ARBA00009565"/>
    </source>
</evidence>
<dbReference type="Pfam" id="PF04103">
    <property type="entry name" value="CD20"/>
    <property type="match status" value="1"/>
</dbReference>
<name>A0A315VPD5_GAMAF</name>
<feature type="region of interest" description="Disordered" evidence="6">
    <location>
        <begin position="142"/>
        <end position="177"/>
    </location>
</feature>
<reference evidence="8 9" key="1">
    <citation type="journal article" date="2018" name="G3 (Bethesda)">
        <title>A High-Quality Reference Genome for the Invasive Mosquitofish Gambusia affinis Using a Chicago Library.</title>
        <authorList>
            <person name="Hoffberg S.L."/>
            <person name="Troendle N.J."/>
            <person name="Glenn T.C."/>
            <person name="Mahmud O."/>
            <person name="Louha S."/>
            <person name="Chalopin D."/>
            <person name="Bennetzen J.L."/>
            <person name="Mauricio R."/>
        </authorList>
    </citation>
    <scope>NUCLEOTIDE SEQUENCE [LARGE SCALE GENOMIC DNA]</scope>
    <source>
        <strain evidence="8">NE01/NJP1002.9</strain>
        <tissue evidence="8">Muscle</tissue>
    </source>
</reference>
<keyword evidence="5 7" id="KW-0472">Membrane</keyword>
<dbReference type="GO" id="GO:0016020">
    <property type="term" value="C:membrane"/>
    <property type="evidence" value="ECO:0007669"/>
    <property type="project" value="UniProtKB-SubCell"/>
</dbReference>
<dbReference type="InterPro" id="IPR030417">
    <property type="entry name" value="MS4A"/>
</dbReference>
<keyword evidence="9" id="KW-1185">Reference proteome</keyword>
<dbReference type="InterPro" id="IPR007237">
    <property type="entry name" value="CD20-like"/>
</dbReference>
<keyword evidence="4 7" id="KW-1133">Transmembrane helix</keyword>
<feature type="compositionally biased region" description="Polar residues" evidence="6">
    <location>
        <begin position="241"/>
        <end position="253"/>
    </location>
</feature>
<accession>A0A315VPD5</accession>
<feature type="compositionally biased region" description="Polar residues" evidence="6">
    <location>
        <begin position="168"/>
        <end position="177"/>
    </location>
</feature>
<dbReference type="PANTHER" id="PTHR23320">
    <property type="entry name" value="MEMBRANE-SPANNING 4-DOMAINS SUBFAMILY A MS4A -RELATED"/>
    <property type="match status" value="1"/>
</dbReference>
<protein>
    <submittedName>
        <fullName evidence="8">Uncharacterized protein</fullName>
    </submittedName>
</protein>
<comment type="caution">
    <text evidence="8">The sequence shown here is derived from an EMBL/GenBank/DDBJ whole genome shotgun (WGS) entry which is preliminary data.</text>
</comment>
<feature type="region of interest" description="Disordered" evidence="6">
    <location>
        <begin position="217"/>
        <end position="263"/>
    </location>
</feature>
<evidence type="ECO:0000313" key="9">
    <source>
        <dbReference type="Proteomes" id="UP000250572"/>
    </source>
</evidence>
<dbReference type="Proteomes" id="UP000250572">
    <property type="component" value="Unassembled WGS sequence"/>
</dbReference>
<evidence type="ECO:0000256" key="5">
    <source>
        <dbReference type="ARBA" id="ARBA00023136"/>
    </source>
</evidence>
<dbReference type="PANTHER" id="PTHR23320:SF125">
    <property type="entry name" value="TRANSMEMBRANE PROTEIN 176L.1-RELATED"/>
    <property type="match status" value="1"/>
</dbReference>
<evidence type="ECO:0000256" key="3">
    <source>
        <dbReference type="ARBA" id="ARBA00022692"/>
    </source>
</evidence>
<proteinExistence type="inferred from homology"/>
<feature type="transmembrane region" description="Helical" evidence="7">
    <location>
        <begin position="367"/>
        <end position="385"/>
    </location>
</feature>
<feature type="compositionally biased region" description="Basic and acidic residues" evidence="6">
    <location>
        <begin position="150"/>
        <end position="160"/>
    </location>
</feature>
<dbReference type="EMBL" id="NHOQ01001373">
    <property type="protein sequence ID" value="PWA24914.1"/>
    <property type="molecule type" value="Genomic_DNA"/>
</dbReference>
<feature type="transmembrane region" description="Helical" evidence="7">
    <location>
        <begin position="455"/>
        <end position="474"/>
    </location>
</feature>
<dbReference type="AlphaFoldDB" id="A0A315VPD5"/>
<evidence type="ECO:0000256" key="7">
    <source>
        <dbReference type="SAM" id="Phobius"/>
    </source>
</evidence>
<feature type="transmembrane region" description="Helical" evidence="7">
    <location>
        <begin position="392"/>
        <end position="417"/>
    </location>
</feature>